<feature type="domain" description="Peptidase A1" evidence="4">
    <location>
        <begin position="42"/>
        <end position="416"/>
    </location>
</feature>
<proteinExistence type="predicted"/>
<protein>
    <submittedName>
        <fullName evidence="5">Aspartic peptidase domain-containing protein</fullName>
    </submittedName>
</protein>
<feature type="region of interest" description="Disordered" evidence="1">
    <location>
        <begin position="567"/>
        <end position="586"/>
    </location>
</feature>
<keyword evidence="6" id="KW-1185">Reference proteome</keyword>
<evidence type="ECO:0000256" key="1">
    <source>
        <dbReference type="SAM" id="MobiDB-lite"/>
    </source>
</evidence>
<dbReference type="Proteomes" id="UP001201980">
    <property type="component" value="Unassembled WGS sequence"/>
</dbReference>
<feature type="compositionally biased region" description="Polar residues" evidence="1">
    <location>
        <begin position="572"/>
        <end position="586"/>
    </location>
</feature>
<feature type="compositionally biased region" description="Polar residues" evidence="1">
    <location>
        <begin position="859"/>
        <end position="869"/>
    </location>
</feature>
<comment type="caution">
    <text evidence="5">The sequence shown here is derived from an EMBL/GenBank/DDBJ whole genome shotgun (WGS) entry which is preliminary data.</text>
</comment>
<accession>A0AAD5RJT2</accession>
<evidence type="ECO:0000313" key="6">
    <source>
        <dbReference type="Proteomes" id="UP001201980"/>
    </source>
</evidence>
<evidence type="ECO:0000256" key="3">
    <source>
        <dbReference type="SAM" id="SignalP"/>
    </source>
</evidence>
<feature type="compositionally biased region" description="Low complexity" evidence="1">
    <location>
        <begin position="903"/>
        <end position="916"/>
    </location>
</feature>
<dbReference type="Pfam" id="PF00026">
    <property type="entry name" value="Asp"/>
    <property type="match status" value="1"/>
</dbReference>
<dbReference type="Gene3D" id="2.40.70.10">
    <property type="entry name" value="Acid Proteases"/>
    <property type="match status" value="2"/>
</dbReference>
<keyword evidence="3" id="KW-0732">Signal</keyword>
<feature type="compositionally biased region" description="Polar residues" evidence="1">
    <location>
        <begin position="885"/>
        <end position="895"/>
    </location>
</feature>
<keyword evidence="2" id="KW-0812">Transmembrane</keyword>
<gene>
    <name evidence="5" type="ORF">MKZ38_006612</name>
</gene>
<feature type="region of interest" description="Disordered" evidence="1">
    <location>
        <begin position="826"/>
        <end position="952"/>
    </location>
</feature>
<dbReference type="PROSITE" id="PS51767">
    <property type="entry name" value="PEPTIDASE_A1"/>
    <property type="match status" value="1"/>
</dbReference>
<dbReference type="InterPro" id="IPR033121">
    <property type="entry name" value="PEPTIDASE_A1"/>
</dbReference>
<feature type="compositionally biased region" description="Low complexity" evidence="1">
    <location>
        <begin position="754"/>
        <end position="767"/>
    </location>
</feature>
<keyword evidence="2" id="KW-1133">Transmembrane helix</keyword>
<feature type="region of interest" description="Disordered" evidence="1">
    <location>
        <begin position="598"/>
        <end position="790"/>
    </location>
</feature>
<dbReference type="InterPro" id="IPR021109">
    <property type="entry name" value="Peptidase_aspartic_dom_sf"/>
</dbReference>
<name>A0AAD5RJT2_9PEZI</name>
<evidence type="ECO:0000259" key="4">
    <source>
        <dbReference type="PROSITE" id="PS51767"/>
    </source>
</evidence>
<reference evidence="5" key="1">
    <citation type="submission" date="2022-07" db="EMBL/GenBank/DDBJ databases">
        <title>Draft genome sequence of Zalerion maritima ATCC 34329, a (micro)plastics degrading marine fungus.</title>
        <authorList>
            <person name="Paco A."/>
            <person name="Goncalves M.F.M."/>
            <person name="Rocha-Santos T.A.P."/>
            <person name="Alves A."/>
        </authorList>
    </citation>
    <scope>NUCLEOTIDE SEQUENCE</scope>
    <source>
        <strain evidence="5">ATCC 34329</strain>
    </source>
</reference>
<keyword evidence="2" id="KW-0472">Membrane</keyword>
<dbReference type="EMBL" id="JAKWBI020000407">
    <property type="protein sequence ID" value="KAJ2895381.1"/>
    <property type="molecule type" value="Genomic_DNA"/>
</dbReference>
<feature type="transmembrane region" description="Helical" evidence="2">
    <location>
        <begin position="454"/>
        <end position="475"/>
    </location>
</feature>
<dbReference type="AlphaFoldDB" id="A0AAD5RJT2"/>
<feature type="chain" id="PRO_5042207499" evidence="3">
    <location>
        <begin position="23"/>
        <end position="973"/>
    </location>
</feature>
<feature type="compositionally biased region" description="Pro residues" evidence="1">
    <location>
        <begin position="657"/>
        <end position="666"/>
    </location>
</feature>
<evidence type="ECO:0000313" key="5">
    <source>
        <dbReference type="EMBL" id="KAJ2895381.1"/>
    </source>
</evidence>
<feature type="signal peptide" evidence="3">
    <location>
        <begin position="1"/>
        <end position="22"/>
    </location>
</feature>
<sequence>MLPKRAASCIFTALLSAPFVQAKYEAHWVQPADWHGADGNWSSILILAGEGPAQGVDVLVSTVLAESWVVDADACPDGDENPDGFYRCVLARGGTFNRTASTSWNPLGLWNVGLSYLGITENAEYGVDGIVLYTQGDSSVSFESSSIAAITTPEYNNGFFGLGIVGTSFGQRVAVGPIDAMAKISQVMTSRSYGFTAGAHYALQGYGSPLSLTLGGYDKNRFQSHDINFDMDGGYPAVKVRAIEASSAESDSAPSHWSSTTETLLMTNESVDALIDSTTPHLWLPSTICDRFALAFNLTWDEDIGYHVYGGSESDGTQLYSQFKRNTDIMLKFTLSDTNNNDLFDNDREVVNITVPVAAFTSLLSYPFANLNYGDESLPYFTLKRTTNSSKIILGRSFMQEAYLRANYDPPRFSVHQVKFPDDYSDTDIETINHVAFPLAEEEEEEEGGLSTSALAGIVFAGCAVVTALVVTLYCRRRRRKSRRARELAVAVGESKAEDSDVDDRPPHTPAHRILSLFSWWKKPKKTQSHVPHAINKDEPVEVAADEDHARYELPVPIEPVELDADADRVSINGTTELGTGDTRNMSAYDVARRKLERQLQGPVPAYTPPAEGSMHAETSAPEEKSYQDVSMAGHYRPPDSPSPVDPSTLGNAQGPIPSPLLPHPDWPQRISEFASPMTTAPPFLSPRHDDNSSNPESSDSANPLSPHSPYSPSSLSRTNSARSARSPVASRHTQPPPLSSLIETQTHSRRRNAPSPTSPASQSPTSIHSSGTLHSGHLPHSPLSAAVNGLAANSTELPGPAIQRTPIDPSKVVCLGPLPNNVQLPGLHQPPSLPSIPRVVGPDGQSLLVPPMHHAEENNSVDTLGSNFTDEEEARFAQHDVPQLSPTHQRSPMTPSGPKIPPTAAQAVAAATARRPMPPAIHTGLAPINVRSQGSDEDAGTPRSPMRIDSGLDIVHVPQVAERRYSWEEERS</sequence>
<feature type="compositionally biased region" description="Low complexity" evidence="1">
    <location>
        <begin position="693"/>
        <end position="732"/>
    </location>
</feature>
<organism evidence="5 6">
    <name type="scientific">Zalerion maritima</name>
    <dbReference type="NCBI Taxonomy" id="339359"/>
    <lineage>
        <taxon>Eukaryota</taxon>
        <taxon>Fungi</taxon>
        <taxon>Dikarya</taxon>
        <taxon>Ascomycota</taxon>
        <taxon>Pezizomycotina</taxon>
        <taxon>Sordariomycetes</taxon>
        <taxon>Lulworthiomycetidae</taxon>
        <taxon>Lulworthiales</taxon>
        <taxon>Lulworthiaceae</taxon>
        <taxon>Zalerion</taxon>
    </lineage>
</organism>
<dbReference type="SUPFAM" id="SSF50630">
    <property type="entry name" value="Acid proteases"/>
    <property type="match status" value="1"/>
</dbReference>
<evidence type="ECO:0000256" key="2">
    <source>
        <dbReference type="SAM" id="Phobius"/>
    </source>
</evidence>